<keyword evidence="1" id="KW-0805">Transcription regulation</keyword>
<evidence type="ECO:0000256" key="1">
    <source>
        <dbReference type="ARBA" id="ARBA00023015"/>
    </source>
</evidence>
<evidence type="ECO:0000313" key="7">
    <source>
        <dbReference type="EMBL" id="PKR82998.1"/>
    </source>
</evidence>
<accession>A0A2N3LEE9</accession>
<keyword evidence="8" id="KW-1185">Reference proteome</keyword>
<organism evidence="7 8">
    <name type="scientific">Heyndrickxia camelliae</name>
    <dbReference type="NCBI Taxonomy" id="1707093"/>
    <lineage>
        <taxon>Bacteria</taxon>
        <taxon>Bacillati</taxon>
        <taxon>Bacillota</taxon>
        <taxon>Bacilli</taxon>
        <taxon>Bacillales</taxon>
        <taxon>Bacillaceae</taxon>
        <taxon>Heyndrickxia</taxon>
    </lineage>
</organism>
<dbReference type="InterPro" id="IPR009057">
    <property type="entry name" value="Homeodomain-like_sf"/>
</dbReference>
<evidence type="ECO:0000256" key="2">
    <source>
        <dbReference type="ARBA" id="ARBA00023125"/>
    </source>
</evidence>
<dbReference type="SUPFAM" id="SSF46689">
    <property type="entry name" value="Homeodomain-like"/>
    <property type="match status" value="1"/>
</dbReference>
<evidence type="ECO:0000313" key="8">
    <source>
        <dbReference type="Proteomes" id="UP000233440"/>
    </source>
</evidence>
<comment type="caution">
    <text evidence="7">The sequence shown here is derived from an EMBL/GenBank/DDBJ whole genome shotgun (WGS) entry which is preliminary data.</text>
</comment>
<dbReference type="PANTHER" id="PTHR43280:SF2">
    <property type="entry name" value="HTH-TYPE TRANSCRIPTIONAL REGULATOR EXSA"/>
    <property type="match status" value="1"/>
</dbReference>
<dbReference type="PANTHER" id="PTHR43280">
    <property type="entry name" value="ARAC-FAMILY TRANSCRIPTIONAL REGULATOR"/>
    <property type="match status" value="1"/>
</dbReference>
<proteinExistence type="predicted"/>
<evidence type="ECO:0000256" key="3">
    <source>
        <dbReference type="ARBA" id="ARBA00023163"/>
    </source>
</evidence>
<feature type="modified residue" description="4-aspartylphosphate" evidence="4">
    <location>
        <position position="110"/>
    </location>
</feature>
<sequence length="544" mass="63843">MEVAFIDNSVSLKNNSVIPRNNSTEPGNKSRIQNLYPPSSLCDNQFKEKANKKVNELIKIVIADHDEFEAKGIQWLIESSISNADINVATDLNNTVTLLEHERPDIFIYDMNIGSGESVVKLLKIMEPVLICITMEATYETAKKAIDMGANCLLIKPFSPQELLKQVNNFIRKHLQKQKSSSLHPNSSLKQEVIYEELFMEESKNANPYLFIAFQPEKPFYLPKLNEFIKEYIFPVSPIIFPLSDMSICLFRRIKDIDWEELGKRFLHDWEQQEGEPICIIINHEDDADLTIHEKYIRTRKMSEVTFFVGYRRVLLFQKSLEWDFIDPFLTPEEQRQWMSFLNEGDKEGISNFLTSEFLHITSPYPDPGLLRIRLTSILAQIRRYMKSVHVDANQYEQEYLDIFDTILYEPLIYRIVQKLLIFTSKLVDSVFDRMRNQHMELIDRCIHFMELHYWKASLDLGNVAEFVGRNPTYISHLFVEKTSKTFRESLTLLRIREAKRLLDETELAIKEIALLTGFQNQHYFSRVFKKVVGKAPKQYRIEH</sequence>
<keyword evidence="2" id="KW-0238">DNA-binding</keyword>
<dbReference type="GO" id="GO:0003700">
    <property type="term" value="F:DNA-binding transcription factor activity"/>
    <property type="evidence" value="ECO:0007669"/>
    <property type="project" value="InterPro"/>
</dbReference>
<dbReference type="InterPro" id="IPR001789">
    <property type="entry name" value="Sig_transdc_resp-reg_receiver"/>
</dbReference>
<evidence type="ECO:0000259" key="5">
    <source>
        <dbReference type="PROSITE" id="PS01124"/>
    </source>
</evidence>
<keyword evidence="3" id="KW-0804">Transcription</keyword>
<dbReference type="InterPro" id="IPR018062">
    <property type="entry name" value="HTH_AraC-typ_CS"/>
</dbReference>
<evidence type="ECO:0000256" key="4">
    <source>
        <dbReference type="PROSITE-ProRule" id="PRU00169"/>
    </source>
</evidence>
<feature type="domain" description="HTH araC/xylS-type" evidence="5">
    <location>
        <begin position="444"/>
        <end position="543"/>
    </location>
</feature>
<dbReference type="PRINTS" id="PR00032">
    <property type="entry name" value="HTHARAC"/>
</dbReference>
<dbReference type="Gene3D" id="1.10.10.60">
    <property type="entry name" value="Homeodomain-like"/>
    <property type="match status" value="2"/>
</dbReference>
<dbReference type="AlphaFoldDB" id="A0A2N3LEE9"/>
<gene>
    <name evidence="7" type="ORF">CWO92_21515</name>
</gene>
<keyword evidence="4" id="KW-0597">Phosphoprotein</keyword>
<dbReference type="SUPFAM" id="SSF52172">
    <property type="entry name" value="CheY-like"/>
    <property type="match status" value="1"/>
</dbReference>
<dbReference type="PROSITE" id="PS01124">
    <property type="entry name" value="HTH_ARAC_FAMILY_2"/>
    <property type="match status" value="1"/>
</dbReference>
<protein>
    <submittedName>
        <fullName evidence="7">Uncharacterized protein</fullName>
    </submittedName>
</protein>
<dbReference type="PROSITE" id="PS50110">
    <property type="entry name" value="RESPONSE_REGULATORY"/>
    <property type="match status" value="1"/>
</dbReference>
<dbReference type="InterPro" id="IPR018060">
    <property type="entry name" value="HTH_AraC"/>
</dbReference>
<dbReference type="GO" id="GO:0000160">
    <property type="term" value="P:phosphorelay signal transduction system"/>
    <property type="evidence" value="ECO:0007669"/>
    <property type="project" value="InterPro"/>
</dbReference>
<dbReference type="InterPro" id="IPR020449">
    <property type="entry name" value="Tscrpt_reg_AraC-type_HTH"/>
</dbReference>
<dbReference type="Pfam" id="PF00072">
    <property type="entry name" value="Response_reg"/>
    <property type="match status" value="1"/>
</dbReference>
<feature type="domain" description="Response regulatory" evidence="6">
    <location>
        <begin position="59"/>
        <end position="171"/>
    </location>
</feature>
<dbReference type="InterPro" id="IPR011006">
    <property type="entry name" value="CheY-like_superfamily"/>
</dbReference>
<dbReference type="EMBL" id="PIQO01000024">
    <property type="protein sequence ID" value="PKR82998.1"/>
    <property type="molecule type" value="Genomic_DNA"/>
</dbReference>
<dbReference type="Gene3D" id="3.40.50.2300">
    <property type="match status" value="1"/>
</dbReference>
<reference evidence="7 8" key="1">
    <citation type="submission" date="2017-11" db="EMBL/GenBank/DDBJ databases">
        <title>Bacillus camelliae sp. nov., isolated from pu'er tea.</title>
        <authorList>
            <person name="Niu L."/>
        </authorList>
    </citation>
    <scope>NUCLEOTIDE SEQUENCE [LARGE SCALE GENOMIC DNA]</scope>
    <source>
        <strain evidence="7 8">7578-1</strain>
    </source>
</reference>
<dbReference type="PROSITE" id="PS00041">
    <property type="entry name" value="HTH_ARAC_FAMILY_1"/>
    <property type="match status" value="1"/>
</dbReference>
<dbReference type="SMART" id="SM00448">
    <property type="entry name" value="REC"/>
    <property type="match status" value="1"/>
</dbReference>
<evidence type="ECO:0000259" key="6">
    <source>
        <dbReference type="PROSITE" id="PS50110"/>
    </source>
</evidence>
<dbReference type="GO" id="GO:0043565">
    <property type="term" value="F:sequence-specific DNA binding"/>
    <property type="evidence" value="ECO:0007669"/>
    <property type="project" value="InterPro"/>
</dbReference>
<dbReference type="SMART" id="SM00342">
    <property type="entry name" value="HTH_ARAC"/>
    <property type="match status" value="1"/>
</dbReference>
<name>A0A2N3LEE9_9BACI</name>
<dbReference type="Proteomes" id="UP000233440">
    <property type="component" value="Unassembled WGS sequence"/>
</dbReference>
<dbReference type="Pfam" id="PF12833">
    <property type="entry name" value="HTH_18"/>
    <property type="match status" value="1"/>
</dbReference>